<dbReference type="KEGG" id="vnx:VNE69_03153"/>
<dbReference type="RefSeq" id="XP_065329079.1">
    <property type="nucleotide sequence ID" value="XM_065473007.1"/>
</dbReference>
<keyword evidence="1" id="KW-0732">Signal</keyword>
<dbReference type="AlphaFoldDB" id="A0AAX4JAE0"/>
<name>A0AAX4JAE0_9MICR</name>
<dbReference type="EMBL" id="CP142728">
    <property type="protein sequence ID" value="WUR02934.1"/>
    <property type="molecule type" value="Genomic_DNA"/>
</dbReference>
<dbReference type="GeneID" id="90540749"/>
<dbReference type="Proteomes" id="UP001334084">
    <property type="component" value="Chromosome 3"/>
</dbReference>
<feature type="signal peptide" evidence="1">
    <location>
        <begin position="1"/>
        <end position="15"/>
    </location>
</feature>
<accession>A0AAX4JAE0</accession>
<evidence type="ECO:0000313" key="2">
    <source>
        <dbReference type="EMBL" id="WUR02934.1"/>
    </source>
</evidence>
<reference evidence="2" key="1">
    <citation type="journal article" date="2024" name="BMC Genomics">
        <title>Functional annotation of a divergent genome using sequence and structure-based similarity.</title>
        <authorList>
            <person name="Svedberg D."/>
            <person name="Winiger R.R."/>
            <person name="Berg A."/>
            <person name="Sharma H."/>
            <person name="Tellgren-Roth C."/>
            <person name="Debrunner-Vossbrinck B.A."/>
            <person name="Vossbrinck C.R."/>
            <person name="Barandun J."/>
        </authorList>
    </citation>
    <scope>NUCLEOTIDE SEQUENCE</scope>
    <source>
        <strain evidence="2">Illinois isolate</strain>
    </source>
</reference>
<protein>
    <submittedName>
        <fullName evidence="2">SP-containing protein</fullName>
    </submittedName>
</protein>
<keyword evidence="3" id="KW-1185">Reference proteome</keyword>
<feature type="chain" id="PRO_5043511742" evidence="1">
    <location>
        <begin position="16"/>
        <end position="261"/>
    </location>
</feature>
<sequence length="261" mass="30642">MIFILYVICYICAIADLDESAFVENNAIWTREKVDSQNKNSNNYGDVIFKDLPRDTHLDINLDNYNKVVRDFFSNITEHPDIKKKIDNLLSKNHDIDKSFLLSLFKQYLHEFNFGKVYDTKCSKGLSFFKSLASRSYKLILRLSSILDNEEYIGIRDNIKYQIFNSVDLIMDDKCENKIIQLFNTKKYNKISSLLDKMNIEEHFLREQKASIPFAPWFKLRPKPTTPKPFVNYKNPKVYVHGGVYLSCKNKNCSPSRNMIN</sequence>
<gene>
    <name evidence="2" type="ORF">VNE69_03153</name>
</gene>
<evidence type="ECO:0000313" key="3">
    <source>
        <dbReference type="Proteomes" id="UP001334084"/>
    </source>
</evidence>
<proteinExistence type="predicted"/>
<evidence type="ECO:0000256" key="1">
    <source>
        <dbReference type="SAM" id="SignalP"/>
    </source>
</evidence>
<organism evidence="2 3">
    <name type="scientific">Vairimorpha necatrix</name>
    <dbReference type="NCBI Taxonomy" id="6039"/>
    <lineage>
        <taxon>Eukaryota</taxon>
        <taxon>Fungi</taxon>
        <taxon>Fungi incertae sedis</taxon>
        <taxon>Microsporidia</taxon>
        <taxon>Nosematidae</taxon>
        <taxon>Vairimorpha</taxon>
    </lineage>
</organism>